<reference evidence="7 8" key="2">
    <citation type="submission" date="2018-11" db="EMBL/GenBank/DDBJ databases">
        <authorList>
            <consortium name="Pathogen Informatics"/>
        </authorList>
    </citation>
    <scope>NUCLEOTIDE SEQUENCE [LARGE SCALE GENOMIC DNA]</scope>
</reference>
<evidence type="ECO:0000256" key="3">
    <source>
        <dbReference type="ARBA" id="ARBA00022618"/>
    </source>
</evidence>
<dbReference type="GO" id="GO:0007094">
    <property type="term" value="P:mitotic spindle assembly checkpoint signaling"/>
    <property type="evidence" value="ECO:0007669"/>
    <property type="project" value="InterPro"/>
</dbReference>
<dbReference type="PANTHER" id="PTHR23168">
    <property type="entry name" value="MITOTIC SPINDLE ASSEMBLY CHECKPOINT PROTEIN MAD1 MITOTIC ARREST DEFICIENT-LIKE PROTEIN 1"/>
    <property type="match status" value="1"/>
</dbReference>
<keyword evidence="3" id="KW-0132">Cell division</keyword>
<evidence type="ECO:0000313" key="7">
    <source>
        <dbReference type="EMBL" id="VDO85721.1"/>
    </source>
</evidence>
<dbReference type="AlphaFoldDB" id="A0A183IAG5"/>
<dbReference type="OrthoDB" id="331602at2759"/>
<keyword evidence="8" id="KW-1185">Reference proteome</keyword>
<organism evidence="9">
    <name type="scientific">Soboliphyme baturini</name>
    <dbReference type="NCBI Taxonomy" id="241478"/>
    <lineage>
        <taxon>Eukaryota</taxon>
        <taxon>Metazoa</taxon>
        <taxon>Ecdysozoa</taxon>
        <taxon>Nematoda</taxon>
        <taxon>Enoplea</taxon>
        <taxon>Dorylaimia</taxon>
        <taxon>Dioctophymatida</taxon>
        <taxon>Dioctophymatoidea</taxon>
        <taxon>Soboliphymatidae</taxon>
        <taxon>Soboliphyme</taxon>
    </lineage>
</organism>
<dbReference type="InterPro" id="IPR008672">
    <property type="entry name" value="Mad1"/>
</dbReference>
<dbReference type="GO" id="GO:0051301">
    <property type="term" value="P:cell division"/>
    <property type="evidence" value="ECO:0007669"/>
    <property type="project" value="UniProtKB-KW"/>
</dbReference>
<comment type="subcellular location">
    <subcellularLocation>
        <location evidence="1">Nucleus</location>
    </subcellularLocation>
</comment>
<evidence type="ECO:0000313" key="8">
    <source>
        <dbReference type="Proteomes" id="UP000270296"/>
    </source>
</evidence>
<dbReference type="GO" id="GO:0005635">
    <property type="term" value="C:nuclear envelope"/>
    <property type="evidence" value="ECO:0007669"/>
    <property type="project" value="TreeGrafter"/>
</dbReference>
<comment type="similarity">
    <text evidence="2">Belongs to the MAD1 family.</text>
</comment>
<accession>A0A183IAG5</accession>
<sequence>LSELAEEVQRFRSQFAKVNEINAEVANAYREVSALLTGYQCKMKNETIFTVQSIFENAEREFGFRKAQVNRLELIENEYTKEWMDFIKAYLYQNNSVPAFLAAINLHLFKSNLKIKHVH</sequence>
<keyword evidence="6" id="KW-0131">Cell cycle</keyword>
<name>A0A183IAG5_9BILA</name>
<evidence type="ECO:0000313" key="9">
    <source>
        <dbReference type="WBParaSite" id="SBAD_0000063201-mRNA-1"/>
    </source>
</evidence>
<evidence type="ECO:0000256" key="4">
    <source>
        <dbReference type="ARBA" id="ARBA00022776"/>
    </source>
</evidence>
<dbReference type="Gene3D" id="3.30.457.60">
    <property type="match status" value="1"/>
</dbReference>
<protein>
    <submittedName>
        <fullName evidence="9">Recombinase</fullName>
    </submittedName>
</protein>
<dbReference type="GO" id="GO:0051315">
    <property type="term" value="P:attachment of mitotic spindle microtubules to kinetochore"/>
    <property type="evidence" value="ECO:0007669"/>
    <property type="project" value="TreeGrafter"/>
</dbReference>
<dbReference type="GO" id="GO:0072686">
    <property type="term" value="C:mitotic spindle"/>
    <property type="evidence" value="ECO:0007669"/>
    <property type="project" value="TreeGrafter"/>
</dbReference>
<evidence type="ECO:0000256" key="5">
    <source>
        <dbReference type="ARBA" id="ARBA00023242"/>
    </source>
</evidence>
<dbReference type="PANTHER" id="PTHR23168:SF0">
    <property type="entry name" value="MITOTIC SPINDLE ASSEMBLY CHECKPOINT PROTEIN MAD1"/>
    <property type="match status" value="1"/>
</dbReference>
<dbReference type="Proteomes" id="UP000270296">
    <property type="component" value="Unassembled WGS sequence"/>
</dbReference>
<evidence type="ECO:0000256" key="1">
    <source>
        <dbReference type="ARBA" id="ARBA00004123"/>
    </source>
</evidence>
<evidence type="ECO:0000256" key="2">
    <source>
        <dbReference type="ARBA" id="ARBA00008029"/>
    </source>
</evidence>
<keyword evidence="5" id="KW-0539">Nucleus</keyword>
<gene>
    <name evidence="7" type="ORF">SBAD_LOCUS609</name>
</gene>
<reference evidence="9" key="1">
    <citation type="submission" date="2016-06" db="UniProtKB">
        <authorList>
            <consortium name="WormBaseParasite"/>
        </authorList>
    </citation>
    <scope>IDENTIFICATION</scope>
</reference>
<dbReference type="GO" id="GO:0000776">
    <property type="term" value="C:kinetochore"/>
    <property type="evidence" value="ECO:0007669"/>
    <property type="project" value="TreeGrafter"/>
</dbReference>
<dbReference type="WBParaSite" id="SBAD_0000063201-mRNA-1">
    <property type="protein sequence ID" value="SBAD_0000063201-mRNA-1"/>
    <property type="gene ID" value="SBAD_0000063201"/>
</dbReference>
<evidence type="ECO:0000256" key="6">
    <source>
        <dbReference type="ARBA" id="ARBA00023306"/>
    </source>
</evidence>
<dbReference type="EMBL" id="UZAM01002178">
    <property type="protein sequence ID" value="VDO85721.1"/>
    <property type="molecule type" value="Genomic_DNA"/>
</dbReference>
<proteinExistence type="inferred from homology"/>
<dbReference type="Pfam" id="PF05557">
    <property type="entry name" value="MAD"/>
    <property type="match status" value="1"/>
</dbReference>
<keyword evidence="4" id="KW-0498">Mitosis</keyword>